<dbReference type="InterPro" id="IPR010095">
    <property type="entry name" value="Cas12f1-like_TNB"/>
</dbReference>
<dbReference type="InterPro" id="IPR010094">
    <property type="entry name" value="Transposase_put_N"/>
</dbReference>
<reference evidence="2 3" key="1">
    <citation type="submission" date="2020-07" db="EMBL/GenBank/DDBJ databases">
        <title>Genomic Encyclopedia of Type Strains, Phase III (KMG-III): the genomes of soil and plant-associated and newly described type strains.</title>
        <authorList>
            <person name="Whitman W."/>
        </authorList>
    </citation>
    <scope>NUCLEOTIDE SEQUENCE [LARGE SCALE GENOMIC DNA]</scope>
    <source>
        <strain evidence="2 3">DSM 11255</strain>
    </source>
</reference>
<accession>A0ABX2RBG9</accession>
<keyword evidence="3" id="KW-1185">Reference proteome</keyword>
<evidence type="ECO:0000313" key="3">
    <source>
        <dbReference type="Proteomes" id="UP000604066"/>
    </source>
</evidence>
<organism evidence="2 3">
    <name type="scientific">Carboxydothermus ferrireducens DSM 11255</name>
    <dbReference type="NCBI Taxonomy" id="1119529"/>
    <lineage>
        <taxon>Bacteria</taxon>
        <taxon>Bacillati</taxon>
        <taxon>Bacillota</taxon>
        <taxon>Clostridia</taxon>
        <taxon>Thermoanaerobacterales</taxon>
        <taxon>Thermoanaerobacteraceae</taxon>
        <taxon>Carboxydothermus</taxon>
    </lineage>
</organism>
<sequence length="456" mass="52788">MYKIVSVVKALKQVITIQARLFPKAEENEVLDNLMRKWNSCKRYAYNRLLEGKTRKELKKELQQMFNLNSRYVDDAILEASEVLQSTKELGENPRKVIFGGKDLFFKLKSKHLSIKQRQKYKKEWLDKRKGTLFSRGDKTKHGNLNLRVIEENGQFFLRVNAGDRKWLFIQLKSSHKKWRKFEEAMLNSCPYSVRLQRKNNKYYAYISFEEDLPDTAIDFSNGAIGVDLNAFPSHIAWAEIKKNGNLESYGEIPTLHLWDGRKEKRDYFAWVYAHEIVKLALKKKKGIVIEKVAIKDKGFRGDCKGRKSRRIKHSFSYRKLIAKVKTIAQRYGVAIREVNPAYTSVIGMLKYAPQFNLTKDTAAAYVIARRGLALRERIPLKYRELLESLQSKSRSVSSLTEGRNEGTAVKGKTLPYKPWRVLRVALLTGALLDRPLYRDLSPLKRILVSGMGEGG</sequence>
<name>A0ABX2RBG9_9THEO</name>
<dbReference type="NCBIfam" id="TIGR01765">
    <property type="entry name" value="tspaseT_teng_N"/>
    <property type="match status" value="1"/>
</dbReference>
<proteinExistence type="predicted"/>
<protein>
    <submittedName>
        <fullName evidence="2">IS605 OrfB family transposase</fullName>
    </submittedName>
</protein>
<dbReference type="NCBIfam" id="TIGR01766">
    <property type="entry name" value="IS200/IS605 family accessory protein TnpB-like domain"/>
    <property type="match status" value="1"/>
</dbReference>
<evidence type="ECO:0000313" key="2">
    <source>
        <dbReference type="EMBL" id="NYE58254.1"/>
    </source>
</evidence>
<evidence type="ECO:0000256" key="1">
    <source>
        <dbReference type="ARBA" id="ARBA00023125"/>
    </source>
</evidence>
<gene>
    <name evidence="2" type="ORF">HDG70_002005</name>
</gene>
<dbReference type="EMBL" id="JACCBS010000003">
    <property type="protein sequence ID" value="NYE58254.1"/>
    <property type="molecule type" value="Genomic_DNA"/>
</dbReference>
<dbReference type="Proteomes" id="UP000604066">
    <property type="component" value="Unassembled WGS sequence"/>
</dbReference>
<keyword evidence="1" id="KW-0238">DNA-binding</keyword>
<comment type="caution">
    <text evidence="2">The sequence shown here is derived from an EMBL/GenBank/DDBJ whole genome shotgun (WGS) entry which is preliminary data.</text>
</comment>